<dbReference type="AlphaFoldDB" id="A0A382V205"/>
<dbReference type="EMBL" id="UINC01148272">
    <property type="protein sequence ID" value="SVD40065.1"/>
    <property type="molecule type" value="Genomic_DNA"/>
</dbReference>
<proteinExistence type="predicted"/>
<name>A0A382V205_9ZZZZ</name>
<keyword evidence="1" id="KW-0812">Transmembrane</keyword>
<feature type="transmembrane region" description="Helical" evidence="1">
    <location>
        <begin position="90"/>
        <end position="108"/>
    </location>
</feature>
<feature type="transmembrane region" description="Helical" evidence="1">
    <location>
        <begin position="57"/>
        <end position="78"/>
    </location>
</feature>
<feature type="transmembrane region" description="Helical" evidence="1">
    <location>
        <begin position="32"/>
        <end position="50"/>
    </location>
</feature>
<accession>A0A382V205</accession>
<feature type="transmembrane region" description="Helical" evidence="1">
    <location>
        <begin position="5"/>
        <end position="26"/>
    </location>
</feature>
<evidence type="ECO:0000256" key="1">
    <source>
        <dbReference type="SAM" id="Phobius"/>
    </source>
</evidence>
<feature type="non-terminal residue" evidence="2">
    <location>
        <position position="159"/>
    </location>
</feature>
<gene>
    <name evidence="2" type="ORF">METZ01_LOCUS392919</name>
</gene>
<reference evidence="2" key="1">
    <citation type="submission" date="2018-05" db="EMBL/GenBank/DDBJ databases">
        <authorList>
            <person name="Lanie J.A."/>
            <person name="Ng W.-L."/>
            <person name="Kazmierczak K.M."/>
            <person name="Andrzejewski T.M."/>
            <person name="Davidsen T.M."/>
            <person name="Wayne K.J."/>
            <person name="Tettelin H."/>
            <person name="Glass J.I."/>
            <person name="Rusch D."/>
            <person name="Podicherti R."/>
            <person name="Tsui H.-C.T."/>
            <person name="Winkler M.E."/>
        </authorList>
    </citation>
    <scope>NUCLEOTIDE SEQUENCE</scope>
</reference>
<sequence length="159" mass="17773">MKLSLWLCAIIVIDLAFFPMFHVMGIPVKPSYLLLFLAIAWGLQGGYIHLDRTCKNLTLLFLGLAGAISLGQIIFLTFYGGENSGETLRLASICILAPVALIAGYQITPGRHRYLIYLPFIYFAATLVVSIFLKSLPFVVAFYGLEYQDYFAYRSPGLF</sequence>
<evidence type="ECO:0000313" key="2">
    <source>
        <dbReference type="EMBL" id="SVD40065.1"/>
    </source>
</evidence>
<protein>
    <submittedName>
        <fullName evidence="2">Uncharacterized protein</fullName>
    </submittedName>
</protein>
<keyword evidence="1" id="KW-0472">Membrane</keyword>
<feature type="transmembrane region" description="Helical" evidence="1">
    <location>
        <begin position="120"/>
        <end position="145"/>
    </location>
</feature>
<keyword evidence="1" id="KW-1133">Transmembrane helix</keyword>
<organism evidence="2">
    <name type="scientific">marine metagenome</name>
    <dbReference type="NCBI Taxonomy" id="408172"/>
    <lineage>
        <taxon>unclassified sequences</taxon>
        <taxon>metagenomes</taxon>
        <taxon>ecological metagenomes</taxon>
    </lineage>
</organism>